<evidence type="ECO:0000313" key="2">
    <source>
        <dbReference type="Proteomes" id="UP000252139"/>
    </source>
</evidence>
<protein>
    <submittedName>
        <fullName evidence="1">Uncharacterized protein</fullName>
    </submittedName>
</protein>
<dbReference type="EMBL" id="PJQL01002561">
    <property type="protein sequence ID" value="RCH83767.1"/>
    <property type="molecule type" value="Genomic_DNA"/>
</dbReference>
<dbReference type="AlphaFoldDB" id="A0A367J1F3"/>
<accession>A0A367J1F3</accession>
<dbReference type="Proteomes" id="UP000252139">
    <property type="component" value="Unassembled WGS sequence"/>
</dbReference>
<reference evidence="1 2" key="1">
    <citation type="journal article" date="2018" name="G3 (Bethesda)">
        <title>Phylogenetic and Phylogenomic Definition of Rhizopus Species.</title>
        <authorList>
            <person name="Gryganskyi A.P."/>
            <person name="Golan J."/>
            <person name="Dolatabadi S."/>
            <person name="Mondo S."/>
            <person name="Robb S."/>
            <person name="Idnurm A."/>
            <person name="Muszewska A."/>
            <person name="Steczkiewicz K."/>
            <person name="Masonjones S."/>
            <person name="Liao H.L."/>
            <person name="Gajdeczka M.T."/>
            <person name="Anike F."/>
            <person name="Vuek A."/>
            <person name="Anishchenko I.M."/>
            <person name="Voigt K."/>
            <person name="de Hoog G.S."/>
            <person name="Smith M.E."/>
            <person name="Heitman J."/>
            <person name="Vilgalys R."/>
            <person name="Stajich J.E."/>
        </authorList>
    </citation>
    <scope>NUCLEOTIDE SEQUENCE [LARGE SCALE GENOMIC DNA]</scope>
    <source>
        <strain evidence="1 2">CBS 357.93</strain>
    </source>
</reference>
<gene>
    <name evidence="1" type="ORF">CU097_008340</name>
</gene>
<evidence type="ECO:0000313" key="1">
    <source>
        <dbReference type="EMBL" id="RCH83767.1"/>
    </source>
</evidence>
<feature type="non-terminal residue" evidence="1">
    <location>
        <position position="1"/>
    </location>
</feature>
<comment type="caution">
    <text evidence="1">The sequence shown here is derived from an EMBL/GenBank/DDBJ whole genome shotgun (WGS) entry which is preliminary data.</text>
</comment>
<dbReference type="OrthoDB" id="2268956at2759"/>
<sequence>DNNALFLVKTLKLLFTVPINSQKQLWLKKSEVSYSEYIVWKLFKIVTKFTNNDSLCFQIDEYKLESIKHEIHRCGDERPH</sequence>
<name>A0A367J1F3_RHIAZ</name>
<keyword evidence="2" id="KW-1185">Reference proteome</keyword>
<organism evidence="1 2">
    <name type="scientific">Rhizopus azygosporus</name>
    <name type="common">Rhizopus microsporus var. azygosporus</name>
    <dbReference type="NCBI Taxonomy" id="86630"/>
    <lineage>
        <taxon>Eukaryota</taxon>
        <taxon>Fungi</taxon>
        <taxon>Fungi incertae sedis</taxon>
        <taxon>Mucoromycota</taxon>
        <taxon>Mucoromycotina</taxon>
        <taxon>Mucoromycetes</taxon>
        <taxon>Mucorales</taxon>
        <taxon>Mucorineae</taxon>
        <taxon>Rhizopodaceae</taxon>
        <taxon>Rhizopus</taxon>
    </lineage>
</organism>
<proteinExistence type="predicted"/>